<dbReference type="InterPro" id="IPR003593">
    <property type="entry name" value="AAA+_ATPase"/>
</dbReference>
<evidence type="ECO:0000256" key="2">
    <source>
        <dbReference type="ARBA" id="ARBA00022448"/>
    </source>
</evidence>
<protein>
    <submittedName>
        <fullName evidence="6">ABC transporter related</fullName>
    </submittedName>
</protein>
<dbReference type="EMBL" id="CP000724">
    <property type="protein sequence ID" value="ABR48083.1"/>
    <property type="molecule type" value="Genomic_DNA"/>
</dbReference>
<comment type="similarity">
    <text evidence="1">Belongs to the ABC transporter superfamily.</text>
</comment>
<dbReference type="Gene3D" id="3.40.50.300">
    <property type="entry name" value="P-loop containing nucleotide triphosphate hydrolases"/>
    <property type="match status" value="1"/>
</dbReference>
<reference evidence="7" key="1">
    <citation type="journal article" date="2016" name="Genome Announc.">
        <title>Complete genome sequence of Alkaliphilus metalliredigens strain QYMF, an alkaliphilic and metal-reducing bacterium isolated from borax-contaminated leachate ponds.</title>
        <authorList>
            <person name="Hwang C."/>
            <person name="Copeland A."/>
            <person name="Lucas S."/>
            <person name="Lapidus A."/>
            <person name="Barry K."/>
            <person name="Detter J.C."/>
            <person name="Glavina Del Rio T."/>
            <person name="Hammon N."/>
            <person name="Israni S."/>
            <person name="Dalin E."/>
            <person name="Tice H."/>
            <person name="Pitluck S."/>
            <person name="Chertkov O."/>
            <person name="Brettin T."/>
            <person name="Bruce D."/>
            <person name="Han C."/>
            <person name="Schmutz J."/>
            <person name="Larimer F."/>
            <person name="Land M.L."/>
            <person name="Hauser L."/>
            <person name="Kyrpides N."/>
            <person name="Mikhailova N."/>
            <person name="Ye Q."/>
            <person name="Zhou J."/>
            <person name="Richardson P."/>
            <person name="Fields M.W."/>
        </authorList>
    </citation>
    <scope>NUCLEOTIDE SEQUENCE [LARGE SCALE GENOMIC DNA]</scope>
    <source>
        <strain evidence="7">QYMF</strain>
    </source>
</reference>
<accession>A6TPG5</accession>
<dbReference type="HOGENOM" id="CLU_000604_1_2_9"/>
<organism evidence="6 7">
    <name type="scientific">Alkaliphilus metalliredigens (strain QYMF)</name>
    <dbReference type="NCBI Taxonomy" id="293826"/>
    <lineage>
        <taxon>Bacteria</taxon>
        <taxon>Bacillati</taxon>
        <taxon>Bacillota</taxon>
        <taxon>Clostridia</taxon>
        <taxon>Peptostreptococcales</taxon>
        <taxon>Natronincolaceae</taxon>
        <taxon>Alkaliphilus</taxon>
    </lineage>
</organism>
<keyword evidence="2" id="KW-0813">Transport</keyword>
<dbReference type="RefSeq" id="WP_012063117.1">
    <property type="nucleotide sequence ID" value="NC_009633.1"/>
</dbReference>
<proteinExistence type="inferred from homology"/>
<evidence type="ECO:0000256" key="1">
    <source>
        <dbReference type="ARBA" id="ARBA00005417"/>
    </source>
</evidence>
<dbReference type="InterPro" id="IPR027417">
    <property type="entry name" value="P-loop_NTPase"/>
</dbReference>
<dbReference type="Proteomes" id="UP000001572">
    <property type="component" value="Chromosome"/>
</dbReference>
<keyword evidence="4" id="KW-0067">ATP-binding</keyword>
<gene>
    <name evidence="6" type="ordered locus">Amet_1919</name>
</gene>
<dbReference type="SMART" id="SM00382">
    <property type="entry name" value="AAA"/>
    <property type="match status" value="1"/>
</dbReference>
<dbReference type="AlphaFoldDB" id="A6TPG5"/>
<dbReference type="SUPFAM" id="SSF52540">
    <property type="entry name" value="P-loop containing nucleoside triphosphate hydrolases"/>
    <property type="match status" value="1"/>
</dbReference>
<dbReference type="KEGG" id="amt:Amet_1919"/>
<dbReference type="PROSITE" id="PS00211">
    <property type="entry name" value="ABC_TRANSPORTER_1"/>
    <property type="match status" value="1"/>
</dbReference>
<dbReference type="Pfam" id="PF00005">
    <property type="entry name" value="ABC_tran"/>
    <property type="match status" value="1"/>
</dbReference>
<keyword evidence="3" id="KW-0547">Nucleotide-binding</keyword>
<dbReference type="PANTHER" id="PTHR43335">
    <property type="entry name" value="ABC TRANSPORTER, ATP-BINDING PROTEIN"/>
    <property type="match status" value="1"/>
</dbReference>
<sequence>MSILSKKNSGTKTIQIEGVHKSFGEYKVLNNLSLEVNRGEIFGFLGLNGAGKTTTIKMLLGMLKPTSGKLYMLGEKVDAGNYKLWDKVGYLEEATFYPDLTVIENLDIARRMQGVSDKESVNRVISKLGLEPHKTKKAKNLSLGNKQRLGIAKAMIHNPEIMILDEPINGLDPAGVAEIRNMLYDLANNFGVTVFISSHLLEELSKVATRIGIIHNGHLIQEIEMGKLEQSLQKNLVLDGRDKSAMKRVLKEHGYEFEETMDDYIKLTDGHAVECPERLAELLVKSNQPPTLLRVISEDLEGYFLRKIGIGRGNI</sequence>
<evidence type="ECO:0000313" key="6">
    <source>
        <dbReference type="EMBL" id="ABR48083.1"/>
    </source>
</evidence>
<dbReference type="GO" id="GO:0005524">
    <property type="term" value="F:ATP binding"/>
    <property type="evidence" value="ECO:0007669"/>
    <property type="project" value="UniProtKB-KW"/>
</dbReference>
<evidence type="ECO:0000313" key="7">
    <source>
        <dbReference type="Proteomes" id="UP000001572"/>
    </source>
</evidence>
<dbReference type="eggNOG" id="COG1131">
    <property type="taxonomic scope" value="Bacteria"/>
</dbReference>
<dbReference type="OrthoDB" id="9809205at2"/>
<dbReference type="PROSITE" id="PS50893">
    <property type="entry name" value="ABC_TRANSPORTER_2"/>
    <property type="match status" value="1"/>
</dbReference>
<name>A6TPG5_ALKMQ</name>
<keyword evidence="7" id="KW-1185">Reference proteome</keyword>
<dbReference type="InterPro" id="IPR017871">
    <property type="entry name" value="ABC_transporter-like_CS"/>
</dbReference>
<evidence type="ECO:0000256" key="3">
    <source>
        <dbReference type="ARBA" id="ARBA00022741"/>
    </source>
</evidence>
<feature type="domain" description="ABC transporter" evidence="5">
    <location>
        <begin position="14"/>
        <end position="241"/>
    </location>
</feature>
<dbReference type="GO" id="GO:0016887">
    <property type="term" value="F:ATP hydrolysis activity"/>
    <property type="evidence" value="ECO:0007669"/>
    <property type="project" value="InterPro"/>
</dbReference>
<evidence type="ECO:0000256" key="4">
    <source>
        <dbReference type="ARBA" id="ARBA00022840"/>
    </source>
</evidence>
<evidence type="ECO:0000259" key="5">
    <source>
        <dbReference type="PROSITE" id="PS50893"/>
    </source>
</evidence>
<dbReference type="InterPro" id="IPR003439">
    <property type="entry name" value="ABC_transporter-like_ATP-bd"/>
</dbReference>
<dbReference type="STRING" id="293826.Amet_1919"/>
<dbReference type="PANTHER" id="PTHR43335:SF4">
    <property type="entry name" value="ABC TRANSPORTER, ATP-BINDING PROTEIN"/>
    <property type="match status" value="1"/>
</dbReference>